<evidence type="ECO:0000313" key="7">
    <source>
        <dbReference type="Proteomes" id="UP000321579"/>
    </source>
</evidence>
<comment type="caution">
    <text evidence="3">The sequence shown here is derived from an EMBL/GenBank/DDBJ whole genome shotgun (WGS) entry which is preliminary data.</text>
</comment>
<proteinExistence type="predicted"/>
<reference evidence="4 6" key="3">
    <citation type="submission" date="2016-10" db="EMBL/GenBank/DDBJ databases">
        <authorList>
            <person name="Varghese N."/>
            <person name="Submissions S."/>
        </authorList>
    </citation>
    <scope>NUCLEOTIDE SEQUENCE [LARGE SCALE GENOMIC DNA]</scope>
    <source>
        <strain evidence="4 6">Gm-149</strain>
    </source>
</reference>
<evidence type="ECO:0000313" key="3">
    <source>
        <dbReference type="EMBL" id="OCB75022.1"/>
    </source>
</evidence>
<dbReference type="AlphaFoldDB" id="A0A1B9DZ91"/>
<evidence type="ECO:0000313" key="5">
    <source>
        <dbReference type="Proteomes" id="UP000093226"/>
    </source>
</evidence>
<dbReference type="OrthoDB" id="956918at2"/>
<keyword evidence="1" id="KW-0732">Signal</keyword>
<gene>
    <name evidence="3" type="ORF">FBGL_00720</name>
    <name evidence="2" type="ORF">FGL01_20570</name>
    <name evidence="4" type="ORF">SAMN05192550_2057</name>
</gene>
<evidence type="ECO:0000313" key="6">
    <source>
        <dbReference type="Proteomes" id="UP000182367"/>
    </source>
</evidence>
<reference evidence="3" key="2">
    <citation type="submission" date="2016-03" db="EMBL/GenBank/DDBJ databases">
        <authorList>
            <person name="Ploux O."/>
        </authorList>
    </citation>
    <scope>NUCLEOTIDE SEQUENCE</scope>
    <source>
        <strain evidence="3">NBRC 105008</strain>
    </source>
</reference>
<protein>
    <recommendedName>
        <fullName evidence="8">LTXXQ motif family protein</fullName>
    </recommendedName>
</protein>
<dbReference type="Proteomes" id="UP000093226">
    <property type="component" value="Unassembled WGS sequence"/>
</dbReference>
<dbReference type="STRING" id="551990.SAMN05192550_2057"/>
<sequence>MKKLFIVALLALGLNGFAQEVSAWSTKKVEKMTTELSLTAEQQKLMLPLFEEQKKLYDDIKANPDTKDANRAKIREIGKQINAILTPDQVARQKELKANK</sequence>
<feature type="chain" id="PRO_5044556273" description="LTXXQ motif family protein" evidence="1">
    <location>
        <begin position="19"/>
        <end position="100"/>
    </location>
</feature>
<dbReference type="Proteomes" id="UP000321579">
    <property type="component" value="Unassembled WGS sequence"/>
</dbReference>
<dbReference type="EMBL" id="FNEO01000003">
    <property type="protein sequence ID" value="SDJ41977.1"/>
    <property type="molecule type" value="Genomic_DNA"/>
</dbReference>
<evidence type="ECO:0000313" key="2">
    <source>
        <dbReference type="EMBL" id="GEL11318.1"/>
    </source>
</evidence>
<feature type="signal peptide" evidence="1">
    <location>
        <begin position="1"/>
        <end position="18"/>
    </location>
</feature>
<evidence type="ECO:0000313" key="4">
    <source>
        <dbReference type="EMBL" id="SDJ41977.1"/>
    </source>
</evidence>
<dbReference type="RefSeq" id="WP_066323774.1">
    <property type="nucleotide sequence ID" value="NZ_BJVF01000003.1"/>
</dbReference>
<keyword evidence="6" id="KW-1185">Reference proteome</keyword>
<dbReference type="Proteomes" id="UP000182367">
    <property type="component" value="Unassembled WGS sequence"/>
</dbReference>
<dbReference type="EMBL" id="BJVF01000003">
    <property type="protein sequence ID" value="GEL11318.1"/>
    <property type="molecule type" value="Genomic_DNA"/>
</dbReference>
<name>A0A1B9DZ91_9FLAO</name>
<reference evidence="2 7" key="4">
    <citation type="submission" date="2019-07" db="EMBL/GenBank/DDBJ databases">
        <title>Whole genome shotgun sequence of Flavobacterium glycines NBRC 105008.</title>
        <authorList>
            <person name="Hosoyama A."/>
            <person name="Uohara A."/>
            <person name="Ohji S."/>
            <person name="Ichikawa N."/>
        </authorList>
    </citation>
    <scope>NUCLEOTIDE SEQUENCE [LARGE SCALE GENOMIC DNA]</scope>
    <source>
        <strain evidence="2 7">NBRC 105008</strain>
    </source>
</reference>
<accession>A0A1B9DZ91</accession>
<evidence type="ECO:0000256" key="1">
    <source>
        <dbReference type="SAM" id="SignalP"/>
    </source>
</evidence>
<reference evidence="5" key="1">
    <citation type="submission" date="2016-03" db="EMBL/GenBank/DDBJ databases">
        <title>Draft genome sequence of Paenibacillus glacialis DSM 22343.</title>
        <authorList>
            <person name="Shin S.-K."/>
            <person name="Yi H."/>
        </authorList>
    </citation>
    <scope>NUCLEOTIDE SEQUENCE [LARGE SCALE GENOMIC DNA]</scope>
    <source>
        <strain evidence="5">NBRC 105008</strain>
    </source>
</reference>
<evidence type="ECO:0008006" key="8">
    <source>
        <dbReference type="Google" id="ProtNLM"/>
    </source>
</evidence>
<dbReference type="EMBL" id="LVEO01000001">
    <property type="protein sequence ID" value="OCB75022.1"/>
    <property type="molecule type" value="Genomic_DNA"/>
</dbReference>
<organism evidence="3 5">
    <name type="scientific">Flavobacterium glycines</name>
    <dbReference type="NCBI Taxonomy" id="551990"/>
    <lineage>
        <taxon>Bacteria</taxon>
        <taxon>Pseudomonadati</taxon>
        <taxon>Bacteroidota</taxon>
        <taxon>Flavobacteriia</taxon>
        <taxon>Flavobacteriales</taxon>
        <taxon>Flavobacteriaceae</taxon>
        <taxon>Flavobacterium</taxon>
    </lineage>
</organism>